<reference evidence="12" key="1">
    <citation type="submission" date="2021-01" db="EMBL/GenBank/DDBJ databases">
        <title>Caligus Genome Assembly.</title>
        <authorList>
            <person name="Gallardo-Escarate C."/>
        </authorList>
    </citation>
    <scope>NUCLEOTIDE SEQUENCE [LARGE SCALE GENOMIC DNA]</scope>
</reference>
<feature type="non-terminal residue" evidence="11">
    <location>
        <position position="1"/>
    </location>
</feature>
<dbReference type="Pfam" id="PF03901">
    <property type="entry name" value="Glyco_transf_22"/>
    <property type="match status" value="1"/>
</dbReference>
<evidence type="ECO:0000256" key="2">
    <source>
        <dbReference type="ARBA" id="ARBA00004922"/>
    </source>
</evidence>
<dbReference type="GO" id="GO:0006487">
    <property type="term" value="P:protein N-linked glycosylation"/>
    <property type="evidence" value="ECO:0007669"/>
    <property type="project" value="TreeGrafter"/>
</dbReference>
<dbReference type="EC" id="2.4.1.-" evidence="10"/>
<dbReference type="Proteomes" id="UP000595437">
    <property type="component" value="Chromosome 10"/>
</dbReference>
<dbReference type="InterPro" id="IPR005599">
    <property type="entry name" value="GPI_mannosylTrfase"/>
</dbReference>
<evidence type="ECO:0000313" key="12">
    <source>
        <dbReference type="Proteomes" id="UP000595437"/>
    </source>
</evidence>
<accession>A0A7T8K1J1</accession>
<evidence type="ECO:0000256" key="1">
    <source>
        <dbReference type="ARBA" id="ARBA00004477"/>
    </source>
</evidence>
<evidence type="ECO:0000256" key="8">
    <source>
        <dbReference type="ARBA" id="ARBA00022989"/>
    </source>
</evidence>
<keyword evidence="8" id="KW-1133">Transmembrane helix</keyword>
<protein>
    <recommendedName>
        <fullName evidence="10">Mannosyltransferase</fullName>
        <ecNumber evidence="10">2.4.1.-</ecNumber>
    </recommendedName>
</protein>
<keyword evidence="12" id="KW-1185">Reference proteome</keyword>
<dbReference type="OrthoDB" id="497541at2759"/>
<evidence type="ECO:0000313" key="11">
    <source>
        <dbReference type="EMBL" id="QQP41455.1"/>
    </source>
</evidence>
<keyword evidence="7 10" id="KW-0256">Endoplasmic reticulum</keyword>
<evidence type="ECO:0000256" key="3">
    <source>
        <dbReference type="ARBA" id="ARBA00007063"/>
    </source>
</evidence>
<sequence>FHNRFNFILSARIISAFWSNISDCDETYNYWEPAHFLLYGKGFQTWEYSPVYALR</sequence>
<dbReference type="PANTHER" id="PTHR22760:SF2">
    <property type="entry name" value="ALPHA-1,2-MANNOSYLTRANSFERASE ALG9"/>
    <property type="match status" value="1"/>
</dbReference>
<evidence type="ECO:0000256" key="5">
    <source>
        <dbReference type="ARBA" id="ARBA00022679"/>
    </source>
</evidence>
<gene>
    <name evidence="11" type="ORF">FKW44_015835</name>
</gene>
<dbReference type="UniPathway" id="UPA00378"/>
<proteinExistence type="inferred from homology"/>
<dbReference type="PANTHER" id="PTHR22760">
    <property type="entry name" value="GLYCOSYLTRANSFERASE"/>
    <property type="match status" value="1"/>
</dbReference>
<keyword evidence="5 11" id="KW-0808">Transferase</keyword>
<evidence type="ECO:0000256" key="7">
    <source>
        <dbReference type="ARBA" id="ARBA00022824"/>
    </source>
</evidence>
<dbReference type="GO" id="GO:0000026">
    <property type="term" value="F:alpha-1,2-mannosyltransferase activity"/>
    <property type="evidence" value="ECO:0007669"/>
    <property type="project" value="TreeGrafter"/>
</dbReference>
<comment type="similarity">
    <text evidence="3 10">Belongs to the glycosyltransferase 22 family.</text>
</comment>
<keyword evidence="9" id="KW-0472">Membrane</keyword>
<evidence type="ECO:0000256" key="6">
    <source>
        <dbReference type="ARBA" id="ARBA00022692"/>
    </source>
</evidence>
<dbReference type="AlphaFoldDB" id="A0A7T8K1J1"/>
<comment type="subcellular location">
    <subcellularLocation>
        <location evidence="1 10">Endoplasmic reticulum membrane</location>
        <topology evidence="1 10">Multi-pass membrane protein</topology>
    </subcellularLocation>
</comment>
<dbReference type="GO" id="GO:0005789">
    <property type="term" value="C:endoplasmic reticulum membrane"/>
    <property type="evidence" value="ECO:0007669"/>
    <property type="project" value="UniProtKB-SubCell"/>
</dbReference>
<evidence type="ECO:0000256" key="9">
    <source>
        <dbReference type="ARBA" id="ARBA00023136"/>
    </source>
</evidence>
<dbReference type="EMBL" id="CP045899">
    <property type="protein sequence ID" value="QQP41455.1"/>
    <property type="molecule type" value="Genomic_DNA"/>
</dbReference>
<keyword evidence="4 10" id="KW-0328">Glycosyltransferase</keyword>
<evidence type="ECO:0000256" key="10">
    <source>
        <dbReference type="RuleBase" id="RU363075"/>
    </source>
</evidence>
<evidence type="ECO:0000256" key="4">
    <source>
        <dbReference type="ARBA" id="ARBA00022676"/>
    </source>
</evidence>
<feature type="non-terminal residue" evidence="11">
    <location>
        <position position="55"/>
    </location>
</feature>
<comment type="pathway">
    <text evidence="2">Protein modification; protein glycosylation.</text>
</comment>
<name>A0A7T8K1J1_CALRO</name>
<keyword evidence="6" id="KW-0812">Transmembrane</keyword>
<organism evidence="11 12">
    <name type="scientific">Caligus rogercresseyi</name>
    <name type="common">Sea louse</name>
    <dbReference type="NCBI Taxonomy" id="217165"/>
    <lineage>
        <taxon>Eukaryota</taxon>
        <taxon>Metazoa</taxon>
        <taxon>Ecdysozoa</taxon>
        <taxon>Arthropoda</taxon>
        <taxon>Crustacea</taxon>
        <taxon>Multicrustacea</taxon>
        <taxon>Hexanauplia</taxon>
        <taxon>Copepoda</taxon>
        <taxon>Siphonostomatoida</taxon>
        <taxon>Caligidae</taxon>
        <taxon>Caligus</taxon>
    </lineage>
</organism>